<protein>
    <recommendedName>
        <fullName evidence="4">GAF domain-containing protein</fullName>
    </recommendedName>
</protein>
<feature type="region of interest" description="Disordered" evidence="1">
    <location>
        <begin position="159"/>
        <end position="180"/>
    </location>
</feature>
<dbReference type="RefSeq" id="WP_092835023.1">
    <property type="nucleotide sequence ID" value="NZ_CP028290.1"/>
</dbReference>
<proteinExistence type="predicted"/>
<dbReference type="Proteomes" id="UP000199317">
    <property type="component" value="Unassembled WGS sequence"/>
</dbReference>
<evidence type="ECO:0000256" key="1">
    <source>
        <dbReference type="SAM" id="MobiDB-lite"/>
    </source>
</evidence>
<evidence type="ECO:0000313" key="2">
    <source>
        <dbReference type="EMBL" id="SDP51215.1"/>
    </source>
</evidence>
<dbReference type="SUPFAM" id="SSF55781">
    <property type="entry name" value="GAF domain-like"/>
    <property type="match status" value="1"/>
</dbReference>
<evidence type="ECO:0000313" key="3">
    <source>
        <dbReference type="Proteomes" id="UP000199317"/>
    </source>
</evidence>
<accession>A0A1H0TBI9</accession>
<dbReference type="InterPro" id="IPR029016">
    <property type="entry name" value="GAF-like_dom_sf"/>
</dbReference>
<dbReference type="OrthoDB" id="8810170at2"/>
<name>A0A1H0TBI9_9BURK</name>
<keyword evidence="3" id="KW-1185">Reference proteome</keyword>
<evidence type="ECO:0008006" key="4">
    <source>
        <dbReference type="Google" id="ProtNLM"/>
    </source>
</evidence>
<organism evidence="2 3">
    <name type="scientific">Paracidovorax cattleyae</name>
    <dbReference type="NCBI Taxonomy" id="80868"/>
    <lineage>
        <taxon>Bacteria</taxon>
        <taxon>Pseudomonadati</taxon>
        <taxon>Pseudomonadota</taxon>
        <taxon>Betaproteobacteria</taxon>
        <taxon>Burkholderiales</taxon>
        <taxon>Comamonadaceae</taxon>
        <taxon>Paracidovorax</taxon>
    </lineage>
</organism>
<reference evidence="3" key="1">
    <citation type="submission" date="2016-10" db="EMBL/GenBank/DDBJ databases">
        <authorList>
            <person name="Varghese N."/>
            <person name="Submissions S."/>
        </authorList>
    </citation>
    <scope>NUCLEOTIDE SEQUENCE [LARGE SCALE GENOMIC DNA]</scope>
    <source>
        <strain evidence="3">DSM 17101</strain>
    </source>
</reference>
<sequence length="180" mass="19623">MPPLLDLTSPQLLAILRGRGLGAGMEALNANVAHRYTGIFRVDGPRLFNVHVYDKLGQARPEALAVVELADSFCQFVLRDGELLTENSLHEERLAHSPFRGVVVAYHGVPIGDNAGGLWGTLCHFDYEERELTPVQYELLKAAGHMLYPFVRRLHGGPVPEAPPGARTPSTSPLPLPSVS</sequence>
<gene>
    <name evidence="2" type="ORF">SAMN04489708_114120</name>
</gene>
<dbReference type="Gene3D" id="3.30.450.40">
    <property type="match status" value="1"/>
</dbReference>
<dbReference type="AlphaFoldDB" id="A0A1H0TBI9"/>
<dbReference type="EMBL" id="FNJL01000014">
    <property type="protein sequence ID" value="SDP51215.1"/>
    <property type="molecule type" value="Genomic_DNA"/>
</dbReference>